<keyword evidence="4" id="KW-1185">Reference proteome</keyword>
<dbReference type="Gene3D" id="3.40.50.720">
    <property type="entry name" value="NAD(P)-binding Rossmann-like Domain"/>
    <property type="match status" value="1"/>
</dbReference>
<dbReference type="PANTHER" id="PTHR43377:SF1">
    <property type="entry name" value="BILIVERDIN REDUCTASE A"/>
    <property type="match status" value="1"/>
</dbReference>
<dbReference type="GO" id="GO:0000166">
    <property type="term" value="F:nucleotide binding"/>
    <property type="evidence" value="ECO:0007669"/>
    <property type="project" value="InterPro"/>
</dbReference>
<dbReference type="AlphaFoldDB" id="A0A8U0A4F0"/>
<feature type="domain" description="GFO/IDH/MocA-like oxidoreductase" evidence="2">
    <location>
        <begin position="159"/>
        <end position="226"/>
    </location>
</feature>
<accession>A0A8U0A4F0</accession>
<sequence length="331" mass="36112">MSDESLRAGVIGVGSMGQNHARVYNELSETELVGVADANASRAQSIASEYGTDAYAIASLLDHVDMVSIAVPTQYHSTIARDCIAANVDLLIEKPFVGDPAEGRDLIERADERDVILQVGHIERFNPAVRALMGMVDDLDIIGINVERLGPPPSRAIEDTAVMDLMIHDVEIMLAIVGEPVASVQAAGNHEGRYAESLLEFESGIIGQLSASRVTQRKIRRLTISAESCWVELDYINQSVEVHRQSSSEFVNKGDIHHRHSNVVERLSIDQTEPLKNELTSFATAVRNHEAPIVTGEDGLRALELTQTIDTKVNDKTAETQSSPFSYSAVD</sequence>
<organism evidence="3 4">
    <name type="scientific">Halocatena salina</name>
    <dbReference type="NCBI Taxonomy" id="2934340"/>
    <lineage>
        <taxon>Archaea</taxon>
        <taxon>Methanobacteriati</taxon>
        <taxon>Methanobacteriota</taxon>
        <taxon>Stenosarchaea group</taxon>
        <taxon>Halobacteria</taxon>
        <taxon>Halobacteriales</taxon>
        <taxon>Natronomonadaceae</taxon>
        <taxon>Halocatena</taxon>
    </lineage>
</organism>
<feature type="domain" description="Gfo/Idh/MocA-like oxidoreductase N-terminal" evidence="1">
    <location>
        <begin position="6"/>
        <end position="121"/>
    </location>
</feature>
<dbReference type="Proteomes" id="UP000831768">
    <property type="component" value="Chromosome"/>
</dbReference>
<reference evidence="3" key="1">
    <citation type="submission" date="2022-04" db="EMBL/GenBank/DDBJ databases">
        <title>Halocatena sp. nov., isolated from a salt lake.</title>
        <authorList>
            <person name="Cui H.-L."/>
        </authorList>
    </citation>
    <scope>NUCLEOTIDE SEQUENCE</scope>
    <source>
        <strain evidence="3">AD-1</strain>
    </source>
</reference>
<evidence type="ECO:0000313" key="4">
    <source>
        <dbReference type="Proteomes" id="UP000831768"/>
    </source>
</evidence>
<evidence type="ECO:0000313" key="3">
    <source>
        <dbReference type="EMBL" id="UPM43338.1"/>
    </source>
</evidence>
<dbReference type="Pfam" id="PF22725">
    <property type="entry name" value="GFO_IDH_MocA_C3"/>
    <property type="match status" value="1"/>
</dbReference>
<dbReference type="EMBL" id="CP096019">
    <property type="protein sequence ID" value="UPM43338.1"/>
    <property type="molecule type" value="Genomic_DNA"/>
</dbReference>
<dbReference type="SUPFAM" id="SSF51735">
    <property type="entry name" value="NAD(P)-binding Rossmann-fold domains"/>
    <property type="match status" value="1"/>
</dbReference>
<name>A0A8U0A4F0_9EURY</name>
<dbReference type="GeneID" id="71926892"/>
<dbReference type="InterPro" id="IPR036291">
    <property type="entry name" value="NAD(P)-bd_dom_sf"/>
</dbReference>
<dbReference type="KEGG" id="haad:MW046_02555"/>
<dbReference type="Pfam" id="PF01408">
    <property type="entry name" value="GFO_IDH_MocA"/>
    <property type="match status" value="1"/>
</dbReference>
<dbReference type="InterPro" id="IPR051450">
    <property type="entry name" value="Gfo/Idh/MocA_Oxidoreductases"/>
</dbReference>
<dbReference type="InterPro" id="IPR055170">
    <property type="entry name" value="GFO_IDH_MocA-like_dom"/>
</dbReference>
<evidence type="ECO:0000259" key="1">
    <source>
        <dbReference type="Pfam" id="PF01408"/>
    </source>
</evidence>
<dbReference type="PANTHER" id="PTHR43377">
    <property type="entry name" value="BILIVERDIN REDUCTASE A"/>
    <property type="match status" value="1"/>
</dbReference>
<dbReference type="RefSeq" id="WP_247994005.1">
    <property type="nucleotide sequence ID" value="NZ_CP096019.1"/>
</dbReference>
<dbReference type="InterPro" id="IPR000683">
    <property type="entry name" value="Gfo/Idh/MocA-like_OxRdtase_N"/>
</dbReference>
<protein>
    <submittedName>
        <fullName evidence="3">Gfo/Idh/MocA family oxidoreductase</fullName>
    </submittedName>
</protein>
<evidence type="ECO:0000259" key="2">
    <source>
        <dbReference type="Pfam" id="PF22725"/>
    </source>
</evidence>
<dbReference type="SUPFAM" id="SSF55347">
    <property type="entry name" value="Glyceraldehyde-3-phosphate dehydrogenase-like, C-terminal domain"/>
    <property type="match status" value="1"/>
</dbReference>
<proteinExistence type="predicted"/>
<dbReference type="Gene3D" id="3.30.360.10">
    <property type="entry name" value="Dihydrodipicolinate Reductase, domain 2"/>
    <property type="match status" value="1"/>
</dbReference>
<gene>
    <name evidence="3" type="ORF">MW046_02555</name>
</gene>